<dbReference type="EMBL" id="CAJVQB010047576">
    <property type="protein sequence ID" value="CAG8833538.1"/>
    <property type="molecule type" value="Genomic_DNA"/>
</dbReference>
<sequence length="124" mass="14115">KNRNLKNEQGTVILENSQDNIYNEPDTFTTTKQDNLISEDNQNNTVDERDDLMTTSSALSHANIGQENASTLKKNKSKKKKLSSNVITALILKSIIIKILEISKIIVPVRYKFLDIPLILQRKF</sequence>
<gene>
    <name evidence="1" type="ORF">GMARGA_LOCUS31608</name>
</gene>
<accession>A0ABN7WIZ8</accession>
<organism evidence="1 2">
    <name type="scientific">Gigaspora margarita</name>
    <dbReference type="NCBI Taxonomy" id="4874"/>
    <lineage>
        <taxon>Eukaryota</taxon>
        <taxon>Fungi</taxon>
        <taxon>Fungi incertae sedis</taxon>
        <taxon>Mucoromycota</taxon>
        <taxon>Glomeromycotina</taxon>
        <taxon>Glomeromycetes</taxon>
        <taxon>Diversisporales</taxon>
        <taxon>Gigasporaceae</taxon>
        <taxon>Gigaspora</taxon>
    </lineage>
</organism>
<evidence type="ECO:0000313" key="2">
    <source>
        <dbReference type="Proteomes" id="UP000789901"/>
    </source>
</evidence>
<name>A0ABN7WIZ8_GIGMA</name>
<feature type="non-terminal residue" evidence="1">
    <location>
        <position position="1"/>
    </location>
</feature>
<evidence type="ECO:0000313" key="1">
    <source>
        <dbReference type="EMBL" id="CAG8833538.1"/>
    </source>
</evidence>
<protein>
    <submittedName>
        <fullName evidence="1">34154_t:CDS:1</fullName>
    </submittedName>
</protein>
<comment type="caution">
    <text evidence="1">The sequence shown here is derived from an EMBL/GenBank/DDBJ whole genome shotgun (WGS) entry which is preliminary data.</text>
</comment>
<proteinExistence type="predicted"/>
<keyword evidence="2" id="KW-1185">Reference proteome</keyword>
<dbReference type="Proteomes" id="UP000789901">
    <property type="component" value="Unassembled WGS sequence"/>
</dbReference>
<reference evidence="1 2" key="1">
    <citation type="submission" date="2021-06" db="EMBL/GenBank/DDBJ databases">
        <authorList>
            <person name="Kallberg Y."/>
            <person name="Tangrot J."/>
            <person name="Rosling A."/>
        </authorList>
    </citation>
    <scope>NUCLEOTIDE SEQUENCE [LARGE SCALE GENOMIC DNA]</scope>
    <source>
        <strain evidence="1 2">120-4 pot B 10/14</strain>
    </source>
</reference>